<dbReference type="Pfam" id="PF14559">
    <property type="entry name" value="TPR_19"/>
    <property type="match status" value="1"/>
</dbReference>
<comment type="caution">
    <text evidence="1">The sequence shown here is derived from an EMBL/GenBank/DDBJ whole genome shotgun (WGS) entry which is preliminary data.</text>
</comment>
<keyword evidence="2" id="KW-1185">Reference proteome</keyword>
<evidence type="ECO:0000313" key="1">
    <source>
        <dbReference type="EMBL" id="MBM6704303.1"/>
    </source>
</evidence>
<dbReference type="EMBL" id="JACJJC010000010">
    <property type="protein sequence ID" value="MBM6704303.1"/>
    <property type="molecule type" value="Genomic_DNA"/>
</dbReference>
<dbReference type="SUPFAM" id="SSF48452">
    <property type="entry name" value="TPR-like"/>
    <property type="match status" value="1"/>
</dbReference>
<reference evidence="1 2" key="1">
    <citation type="journal article" date="2021" name="Sci. Rep.">
        <title>The distribution of antibiotic resistance genes in chicken gut microbiota commensals.</title>
        <authorList>
            <person name="Juricova H."/>
            <person name="Matiasovicova J."/>
            <person name="Kubasova T."/>
            <person name="Cejkova D."/>
            <person name="Rychlik I."/>
        </authorList>
    </citation>
    <scope>NUCLEOTIDE SEQUENCE [LARGE SCALE GENOMIC DNA]</scope>
    <source>
        <strain evidence="1 2">An829</strain>
    </source>
</reference>
<dbReference type="Gene3D" id="1.25.40.10">
    <property type="entry name" value="Tetratricopeptide repeat domain"/>
    <property type="match status" value="1"/>
</dbReference>
<dbReference type="Proteomes" id="UP000715095">
    <property type="component" value="Unassembled WGS sequence"/>
</dbReference>
<dbReference type="RefSeq" id="WP_205102918.1">
    <property type="nucleotide sequence ID" value="NZ_JACJJC010000010.1"/>
</dbReference>
<proteinExistence type="predicted"/>
<protein>
    <submittedName>
        <fullName evidence="1">Tetratricopeptide repeat protein</fullName>
    </submittedName>
</protein>
<accession>A0ABS2DUC5</accession>
<evidence type="ECO:0000313" key="2">
    <source>
        <dbReference type="Proteomes" id="UP000715095"/>
    </source>
</evidence>
<organism evidence="1 2">
    <name type="scientific">Sutterella massiliensis</name>
    <dbReference type="NCBI Taxonomy" id="1816689"/>
    <lineage>
        <taxon>Bacteria</taxon>
        <taxon>Pseudomonadati</taxon>
        <taxon>Pseudomonadota</taxon>
        <taxon>Betaproteobacteria</taxon>
        <taxon>Burkholderiales</taxon>
        <taxon>Sutterellaceae</taxon>
        <taxon>Sutterella</taxon>
    </lineage>
</organism>
<sequence>MLTNEDVRRLLDIAAAGINAGEIASARKICEGVIAGHPEHAPAKILLALSHIAVGEYEAADLILKDDVLQKTPNDPDALVYLGLSAHLAGRKDEAVEILGRVPADAPAQRLAAAILEENA</sequence>
<gene>
    <name evidence="1" type="ORF">H6A60_07385</name>
</gene>
<name>A0ABS2DUC5_9BURK</name>
<dbReference type="InterPro" id="IPR011990">
    <property type="entry name" value="TPR-like_helical_dom_sf"/>
</dbReference>